<proteinExistence type="predicted"/>
<dbReference type="GO" id="GO:0016779">
    <property type="term" value="F:nucleotidyltransferase activity"/>
    <property type="evidence" value="ECO:0007669"/>
    <property type="project" value="UniProtKB-KW"/>
</dbReference>
<organism evidence="4">
    <name type="scientific">marine metagenome</name>
    <dbReference type="NCBI Taxonomy" id="408172"/>
    <lineage>
        <taxon>unclassified sequences</taxon>
        <taxon>metagenomes</taxon>
        <taxon>ecological metagenomes</taxon>
    </lineage>
</organism>
<accession>A0A382RSZ5</accession>
<dbReference type="Pfam" id="PF00483">
    <property type="entry name" value="NTP_transferase"/>
    <property type="match status" value="1"/>
</dbReference>
<keyword evidence="2" id="KW-0548">Nucleotidyltransferase</keyword>
<evidence type="ECO:0000256" key="2">
    <source>
        <dbReference type="ARBA" id="ARBA00022695"/>
    </source>
</evidence>
<feature type="domain" description="Nucleotidyl transferase" evidence="3">
    <location>
        <begin position="7"/>
        <end position="141"/>
    </location>
</feature>
<keyword evidence="1" id="KW-0808">Transferase</keyword>
<dbReference type="Gene3D" id="3.90.550.10">
    <property type="entry name" value="Spore Coat Polysaccharide Biosynthesis Protein SpsA, Chain A"/>
    <property type="match status" value="1"/>
</dbReference>
<evidence type="ECO:0000313" key="4">
    <source>
        <dbReference type="EMBL" id="SVD00382.1"/>
    </source>
</evidence>
<dbReference type="AlphaFoldDB" id="A0A382RSZ5"/>
<gene>
    <name evidence="4" type="ORF">METZ01_LOCUS353236</name>
</gene>
<dbReference type="InterPro" id="IPR029044">
    <property type="entry name" value="Nucleotide-diphossugar_trans"/>
</dbReference>
<dbReference type="EMBL" id="UINC01123721">
    <property type="protein sequence ID" value="SVD00382.1"/>
    <property type="molecule type" value="Genomic_DNA"/>
</dbReference>
<dbReference type="InterPro" id="IPR050065">
    <property type="entry name" value="GlmU-like"/>
</dbReference>
<evidence type="ECO:0000259" key="3">
    <source>
        <dbReference type="Pfam" id="PF00483"/>
    </source>
</evidence>
<dbReference type="SUPFAM" id="SSF53448">
    <property type="entry name" value="Nucleotide-diphospho-sugar transferases"/>
    <property type="match status" value="1"/>
</dbReference>
<evidence type="ECO:0000256" key="1">
    <source>
        <dbReference type="ARBA" id="ARBA00022679"/>
    </source>
</evidence>
<dbReference type="PANTHER" id="PTHR43584:SF8">
    <property type="entry name" value="N-ACETYLMURAMATE ALPHA-1-PHOSPHATE URIDYLYLTRANSFERASE"/>
    <property type="match status" value="1"/>
</dbReference>
<dbReference type="InterPro" id="IPR005835">
    <property type="entry name" value="NTP_transferase_dom"/>
</dbReference>
<reference evidence="4" key="1">
    <citation type="submission" date="2018-05" db="EMBL/GenBank/DDBJ databases">
        <authorList>
            <person name="Lanie J.A."/>
            <person name="Ng W.-L."/>
            <person name="Kazmierczak K.M."/>
            <person name="Andrzejewski T.M."/>
            <person name="Davidsen T.M."/>
            <person name="Wayne K.J."/>
            <person name="Tettelin H."/>
            <person name="Glass J.I."/>
            <person name="Rusch D."/>
            <person name="Podicherti R."/>
            <person name="Tsui H.-C.T."/>
            <person name="Winkler M.E."/>
        </authorList>
    </citation>
    <scope>NUCLEOTIDE SEQUENCE</scope>
</reference>
<feature type="non-terminal residue" evidence="4">
    <location>
        <position position="160"/>
    </location>
</feature>
<sequence length="160" mass="17839">MKKVVQDLPKPMALIRGRPFLEYQMDFWISQGVTKFILSVGYLKQTIIDHFGDSYHTASINYFVEDEPLGTGGALLFAAQGLTETFLVLNGDTFFEVNLNNLIAFHKKQRSELTLSLFKSNQLGRYMGVDLEDNGEILSLQSGGNELTLLANGGVYLVNP</sequence>
<name>A0A382RSZ5_9ZZZZ</name>
<protein>
    <recommendedName>
        <fullName evidence="3">Nucleotidyl transferase domain-containing protein</fullName>
    </recommendedName>
</protein>
<dbReference type="PANTHER" id="PTHR43584">
    <property type="entry name" value="NUCLEOTIDYL TRANSFERASE"/>
    <property type="match status" value="1"/>
</dbReference>